<feature type="compositionally biased region" description="Basic and acidic residues" evidence="1">
    <location>
        <begin position="98"/>
        <end position="111"/>
    </location>
</feature>
<sequence length="281" mass="30654">MKKKALTTVALGAATLAAGMAGNVHADSVKVTKQQIGDETKITTTTTKDVNQQKIAQDKQNISSQQTVVSSAKSSLDKAKVNASSASQVVSSAQSKVNDTKKALDTAKENVTKNSVSGMKQQVEKDQSQVNTDKQNISNTQSSIKSDQDNISKDQQAMNNAEQAKKQAQDRLNNDQSKLSNAQNTLNNDRSKLNNVKSQLSDNDIPAAVNVDSQYQDIFWKRLLNGDNTITNDVLNNNPVAYLDNTNETFKKAEDELKPSQADDYQVDPSNLTNDQKMELS</sequence>
<feature type="compositionally biased region" description="Polar residues" evidence="1">
    <location>
        <begin position="128"/>
        <end position="145"/>
    </location>
</feature>
<proteinExistence type="predicted"/>
<feature type="compositionally biased region" description="Polar residues" evidence="1">
    <location>
        <begin position="153"/>
        <end position="162"/>
    </location>
</feature>
<feature type="region of interest" description="Disordered" evidence="1">
    <location>
        <begin position="256"/>
        <end position="281"/>
    </location>
</feature>
<evidence type="ECO:0000313" key="3">
    <source>
        <dbReference type="EMBL" id="MBO8441608.1"/>
    </source>
</evidence>
<gene>
    <name evidence="3" type="ORF">IAA89_04165</name>
</gene>
<accession>A0A9D9E7F1</accession>
<evidence type="ECO:0000256" key="1">
    <source>
        <dbReference type="SAM" id="MobiDB-lite"/>
    </source>
</evidence>
<dbReference type="Proteomes" id="UP000823614">
    <property type="component" value="Unassembled WGS sequence"/>
</dbReference>
<keyword evidence="2" id="KW-0732">Signal</keyword>
<name>A0A9D9E7F1_9LACO</name>
<feature type="non-terminal residue" evidence="3">
    <location>
        <position position="281"/>
    </location>
</feature>
<dbReference type="SUPFAM" id="SSF57997">
    <property type="entry name" value="Tropomyosin"/>
    <property type="match status" value="1"/>
</dbReference>
<dbReference type="AlphaFoldDB" id="A0A9D9E7F1"/>
<evidence type="ECO:0008006" key="5">
    <source>
        <dbReference type="Google" id="ProtNLM"/>
    </source>
</evidence>
<reference evidence="3" key="2">
    <citation type="journal article" date="2021" name="PeerJ">
        <title>Extensive microbial diversity within the chicken gut microbiome revealed by metagenomics and culture.</title>
        <authorList>
            <person name="Gilroy R."/>
            <person name="Ravi A."/>
            <person name="Getino M."/>
            <person name="Pursley I."/>
            <person name="Horton D.L."/>
            <person name="Alikhan N.F."/>
            <person name="Baker D."/>
            <person name="Gharbi K."/>
            <person name="Hall N."/>
            <person name="Watson M."/>
            <person name="Adriaenssens E.M."/>
            <person name="Foster-Nyarko E."/>
            <person name="Jarju S."/>
            <person name="Secka A."/>
            <person name="Antonio M."/>
            <person name="Oren A."/>
            <person name="Chaudhuri R.R."/>
            <person name="La Ragione R."/>
            <person name="Hildebrand F."/>
            <person name="Pallen M.J."/>
        </authorList>
    </citation>
    <scope>NUCLEOTIDE SEQUENCE</scope>
    <source>
        <strain evidence="3">C6-149</strain>
    </source>
</reference>
<feature type="compositionally biased region" description="Basic and acidic residues" evidence="1">
    <location>
        <begin position="163"/>
        <end position="173"/>
    </location>
</feature>
<evidence type="ECO:0000313" key="4">
    <source>
        <dbReference type="Proteomes" id="UP000823614"/>
    </source>
</evidence>
<reference evidence="3" key="1">
    <citation type="submission" date="2020-10" db="EMBL/GenBank/DDBJ databases">
        <authorList>
            <person name="Gilroy R."/>
        </authorList>
    </citation>
    <scope>NUCLEOTIDE SEQUENCE</scope>
    <source>
        <strain evidence="3">C6-149</strain>
    </source>
</reference>
<dbReference type="EMBL" id="JADIMP010000065">
    <property type="protein sequence ID" value="MBO8441608.1"/>
    <property type="molecule type" value="Genomic_DNA"/>
</dbReference>
<dbReference type="Gene3D" id="1.10.287.1490">
    <property type="match status" value="1"/>
</dbReference>
<protein>
    <recommendedName>
        <fullName evidence="5">SEC10/PgrA surface exclusion domain-containing protein</fullName>
    </recommendedName>
</protein>
<feature type="region of interest" description="Disordered" evidence="1">
    <location>
        <begin position="83"/>
        <end position="174"/>
    </location>
</feature>
<organism evidence="3 4">
    <name type="scientific">Candidatus Gallilactobacillus intestinavium</name>
    <dbReference type="NCBI Taxonomy" id="2840838"/>
    <lineage>
        <taxon>Bacteria</taxon>
        <taxon>Bacillati</taxon>
        <taxon>Bacillota</taxon>
        <taxon>Bacilli</taxon>
        <taxon>Lactobacillales</taxon>
        <taxon>Lactobacillaceae</taxon>
        <taxon>Lactobacillaceae incertae sedis</taxon>
        <taxon>Candidatus Gallilactobacillus</taxon>
    </lineage>
</organism>
<feature type="signal peptide" evidence="2">
    <location>
        <begin position="1"/>
        <end position="26"/>
    </location>
</feature>
<feature type="compositionally biased region" description="Low complexity" evidence="1">
    <location>
        <begin position="83"/>
        <end position="97"/>
    </location>
</feature>
<feature type="chain" id="PRO_5039512402" description="SEC10/PgrA surface exclusion domain-containing protein" evidence="2">
    <location>
        <begin position="27"/>
        <end position="281"/>
    </location>
</feature>
<evidence type="ECO:0000256" key="2">
    <source>
        <dbReference type="SAM" id="SignalP"/>
    </source>
</evidence>
<comment type="caution">
    <text evidence="3">The sequence shown here is derived from an EMBL/GenBank/DDBJ whole genome shotgun (WGS) entry which is preliminary data.</text>
</comment>